<evidence type="ECO:0000313" key="2">
    <source>
        <dbReference type="Proteomes" id="UP000269221"/>
    </source>
</evidence>
<dbReference type="Pfam" id="PF00607">
    <property type="entry name" value="Gag_p24"/>
    <property type="match status" value="1"/>
</dbReference>
<gene>
    <name evidence="1" type="ORF">DUI87_19320</name>
</gene>
<proteinExistence type="predicted"/>
<dbReference type="Gene3D" id="1.10.375.10">
    <property type="entry name" value="Human Immunodeficiency Virus Type 1 Capsid Protein"/>
    <property type="match status" value="1"/>
</dbReference>
<dbReference type="EMBL" id="QRBI01000127">
    <property type="protein sequence ID" value="RMC03983.1"/>
    <property type="molecule type" value="Genomic_DNA"/>
</dbReference>
<keyword evidence="2" id="KW-1185">Reference proteome</keyword>
<dbReference type="Proteomes" id="UP000269221">
    <property type="component" value="Unassembled WGS sequence"/>
</dbReference>
<accession>A0A3M0JSG0</accession>
<reference evidence="1 2" key="1">
    <citation type="submission" date="2018-07" db="EMBL/GenBank/DDBJ databases">
        <title>A high quality draft genome assembly of the barn swallow (H. rustica rustica).</title>
        <authorList>
            <person name="Formenti G."/>
            <person name="Chiara M."/>
            <person name="Poveda L."/>
            <person name="Francoijs K.-J."/>
            <person name="Bonisoli-Alquati A."/>
            <person name="Canova L."/>
            <person name="Gianfranceschi L."/>
            <person name="Horner D.S."/>
            <person name="Saino N."/>
        </authorList>
    </citation>
    <scope>NUCLEOTIDE SEQUENCE [LARGE SCALE GENOMIC DNA]</scope>
    <source>
        <strain evidence="1">Chelidonia</strain>
        <tissue evidence="1">Blood</tissue>
    </source>
</reference>
<dbReference type="AlphaFoldDB" id="A0A3M0JSG0"/>
<dbReference type="Gene3D" id="1.10.1200.30">
    <property type="match status" value="1"/>
</dbReference>
<comment type="caution">
    <text evidence="1">The sequence shown here is derived from an EMBL/GenBank/DDBJ whole genome shotgun (WGS) entry which is preliminary data.</text>
</comment>
<name>A0A3M0JSG0_HIRRU</name>
<dbReference type="OrthoDB" id="9398000at2759"/>
<dbReference type="GO" id="GO:0016032">
    <property type="term" value="P:viral process"/>
    <property type="evidence" value="ECO:0007669"/>
    <property type="project" value="InterPro"/>
</dbReference>
<dbReference type="InterPro" id="IPR008916">
    <property type="entry name" value="Retrov_capsid_C"/>
</dbReference>
<dbReference type="SUPFAM" id="SSF47353">
    <property type="entry name" value="Retrovirus capsid dimerization domain-like"/>
    <property type="match status" value="1"/>
</dbReference>
<dbReference type="InterPro" id="IPR008919">
    <property type="entry name" value="Retrov_capsid_N"/>
</dbReference>
<protein>
    <submittedName>
        <fullName evidence="1">Uncharacterized protein</fullName>
    </submittedName>
</protein>
<evidence type="ECO:0000313" key="1">
    <source>
        <dbReference type="EMBL" id="RMC03983.1"/>
    </source>
</evidence>
<organism evidence="1 2">
    <name type="scientific">Hirundo rustica rustica</name>
    <dbReference type="NCBI Taxonomy" id="333673"/>
    <lineage>
        <taxon>Eukaryota</taxon>
        <taxon>Metazoa</taxon>
        <taxon>Chordata</taxon>
        <taxon>Craniata</taxon>
        <taxon>Vertebrata</taxon>
        <taxon>Euteleostomi</taxon>
        <taxon>Archelosauria</taxon>
        <taxon>Archosauria</taxon>
        <taxon>Dinosauria</taxon>
        <taxon>Saurischia</taxon>
        <taxon>Theropoda</taxon>
        <taxon>Coelurosauria</taxon>
        <taxon>Aves</taxon>
        <taxon>Neognathae</taxon>
        <taxon>Neoaves</taxon>
        <taxon>Telluraves</taxon>
        <taxon>Australaves</taxon>
        <taxon>Passeriformes</taxon>
        <taxon>Sylvioidea</taxon>
        <taxon>Hirundinidae</taxon>
        <taxon>Hirundo</taxon>
    </lineage>
</organism>
<sequence length="240" mass="25613">MVNTDMLLGTGNYTRAEGQAGFEPLVQEQCQQTGMAALVQTLQLATPQESFVTVVQGVDEPFLSFAGRLTAVVEKQTFETSRPHCPKSPKIASLKGIEIPNVQPDRTGDTLFLSWVVAVAQAHGEEPGSQFSITSSVALPGWHEEPLSLPCSGLDKPSSLSLCSQPKGSSPTWGPSLTLLQLPDIFPALGNPSQATVTWIMHILGVLVTQPSPLSLCPALRFDLQKIHTSPSTTEGPAML</sequence>